<name>A0ABR3QLN3_9PLEO</name>
<dbReference type="PANTHER" id="PTHR43590">
    <property type="entry name" value="ARSENIC RESISTANCE PROTEIN ARSH (AFU_ORTHOLOGUE AFUA_5G15030)"/>
    <property type="match status" value="1"/>
</dbReference>
<dbReference type="Pfam" id="PF03358">
    <property type="entry name" value="FMN_red"/>
    <property type="match status" value="1"/>
</dbReference>
<dbReference type="Gene3D" id="3.40.50.360">
    <property type="match status" value="1"/>
</dbReference>
<keyword evidence="3" id="KW-1185">Reference proteome</keyword>
<organism evidence="2 3">
    <name type="scientific">Nothophoma quercina</name>
    <dbReference type="NCBI Taxonomy" id="749835"/>
    <lineage>
        <taxon>Eukaryota</taxon>
        <taxon>Fungi</taxon>
        <taxon>Dikarya</taxon>
        <taxon>Ascomycota</taxon>
        <taxon>Pezizomycotina</taxon>
        <taxon>Dothideomycetes</taxon>
        <taxon>Pleosporomycetidae</taxon>
        <taxon>Pleosporales</taxon>
        <taxon>Pleosporineae</taxon>
        <taxon>Didymellaceae</taxon>
        <taxon>Nothophoma</taxon>
    </lineage>
</organism>
<dbReference type="Proteomes" id="UP001521222">
    <property type="component" value="Unassembled WGS sequence"/>
</dbReference>
<feature type="domain" description="NADPH-dependent FMN reductase-like" evidence="1">
    <location>
        <begin position="86"/>
        <end position="163"/>
    </location>
</feature>
<gene>
    <name evidence="2" type="ORF">SLS59_009381</name>
</gene>
<dbReference type="InterPro" id="IPR029039">
    <property type="entry name" value="Flavoprotein-like_sf"/>
</dbReference>
<sequence length="181" mass="20579">MSTATNGDLNNTAAERVRAEIATDSAYHRTSLAIPAYEDEAHIRTTYRPFLLDDAHSDRDWVARLELSTTLKMVDLQVIRTGGDRPKVLVLYGSMRQRSYSRLLAFEASRILFRLGCDVRMYNPTGLPVKDDVQHSHPKVQELRDLSKWSDGHVWISPEQHGNLVSTSHYATIRLVGFAFH</sequence>
<dbReference type="InterPro" id="IPR014063">
    <property type="entry name" value="Arsenate-R_ArsH"/>
</dbReference>
<dbReference type="PANTHER" id="PTHR43590:SF1">
    <property type="entry name" value="ARSENIC RESISTANCE PROTEIN ARSH (AFU_ORTHOLOGUE AFUA_5G15030)"/>
    <property type="match status" value="1"/>
</dbReference>
<protein>
    <recommendedName>
        <fullName evidence="1">NADPH-dependent FMN reductase-like domain-containing protein</fullName>
    </recommendedName>
</protein>
<dbReference type="EMBL" id="JAKIXB020000042">
    <property type="protein sequence ID" value="KAL1593056.1"/>
    <property type="molecule type" value="Genomic_DNA"/>
</dbReference>
<dbReference type="InterPro" id="IPR005025">
    <property type="entry name" value="FMN_Rdtase-like_dom"/>
</dbReference>
<proteinExistence type="predicted"/>
<comment type="caution">
    <text evidence="2">The sequence shown here is derived from an EMBL/GenBank/DDBJ whole genome shotgun (WGS) entry which is preliminary data.</text>
</comment>
<evidence type="ECO:0000259" key="1">
    <source>
        <dbReference type="Pfam" id="PF03358"/>
    </source>
</evidence>
<evidence type="ECO:0000313" key="3">
    <source>
        <dbReference type="Proteomes" id="UP001521222"/>
    </source>
</evidence>
<evidence type="ECO:0000313" key="2">
    <source>
        <dbReference type="EMBL" id="KAL1593056.1"/>
    </source>
</evidence>
<accession>A0ABR3QLN3</accession>
<reference evidence="2 3" key="1">
    <citation type="submission" date="2024-02" db="EMBL/GenBank/DDBJ databases">
        <title>De novo assembly and annotation of 12 fungi associated with fruit tree decline syndrome in Ontario, Canada.</title>
        <authorList>
            <person name="Sulman M."/>
            <person name="Ellouze W."/>
            <person name="Ilyukhin E."/>
        </authorList>
    </citation>
    <scope>NUCLEOTIDE SEQUENCE [LARGE SCALE GENOMIC DNA]</scope>
    <source>
        <strain evidence="2 3">M97-236</strain>
    </source>
</reference>
<dbReference type="SUPFAM" id="SSF52218">
    <property type="entry name" value="Flavoproteins"/>
    <property type="match status" value="1"/>
</dbReference>